<dbReference type="AlphaFoldDB" id="A0A519BDI2"/>
<dbReference type="Proteomes" id="UP000320813">
    <property type="component" value="Unassembled WGS sequence"/>
</dbReference>
<organism evidence="1 2">
    <name type="scientific">Candidatus Acidulodesulfobacterium ferriphilum</name>
    <dbReference type="NCBI Taxonomy" id="2597223"/>
    <lineage>
        <taxon>Bacteria</taxon>
        <taxon>Deltaproteobacteria</taxon>
        <taxon>Candidatus Acidulodesulfobacterales</taxon>
        <taxon>Candidatus Acidulodesulfobacterium</taxon>
    </lineage>
</organism>
<evidence type="ECO:0008006" key="3">
    <source>
        <dbReference type="Google" id="ProtNLM"/>
    </source>
</evidence>
<gene>
    <name evidence="1" type="ORF">EVJ47_03410</name>
</gene>
<evidence type="ECO:0000313" key="1">
    <source>
        <dbReference type="EMBL" id="RZD15333.1"/>
    </source>
</evidence>
<comment type="caution">
    <text evidence="1">The sequence shown here is derived from an EMBL/GenBank/DDBJ whole genome shotgun (WGS) entry which is preliminary data.</text>
</comment>
<dbReference type="EMBL" id="SGBD01000001">
    <property type="protein sequence ID" value="RZD15333.1"/>
    <property type="molecule type" value="Genomic_DNA"/>
</dbReference>
<proteinExistence type="predicted"/>
<sequence>MKKLDKHGEYTSMPLSEIEKWYKQLNKEYSLNLSKYGVKLPKRNSIKALWLIFLRKNKGTLVHKDTISSFVASIKPNAGKDQQVRHLASDGWYILNKGDKIPDKKSTVPSGYHVLITTESPKPTFLFNSLKRAGRIAAKNFNELKAVYGFRCASCGSKEGEPHFLEPDKKTQLQQGHMNPSKPITLDNLIPQCQICNQAYQDDFVFDIKGRVVAVASVKPVLKAEKEIQDEIFKELQELQERNVP</sequence>
<accession>A0A519BDI2</accession>
<evidence type="ECO:0000313" key="2">
    <source>
        <dbReference type="Proteomes" id="UP000320813"/>
    </source>
</evidence>
<reference evidence="1 2" key="1">
    <citation type="submission" date="2019-01" db="EMBL/GenBank/DDBJ databases">
        <title>Insights into ecological role of a new deltaproteobacterial order Candidatus Sinidesulfobacterales (Sva0485) by metagenomics and metatranscriptomics.</title>
        <authorList>
            <person name="Tan S."/>
            <person name="Liu J."/>
            <person name="Fang Y."/>
            <person name="Hedlund B.P."/>
            <person name="Lian Z.H."/>
            <person name="Huang L.Y."/>
            <person name="Li J.T."/>
            <person name="Huang L.N."/>
            <person name="Li W.J."/>
            <person name="Jiang H.C."/>
            <person name="Dong H.L."/>
            <person name="Shu W.S."/>
        </authorList>
    </citation>
    <scope>NUCLEOTIDE SEQUENCE [LARGE SCALE GENOMIC DNA]</scope>
    <source>
        <strain evidence="1">AP3</strain>
    </source>
</reference>
<protein>
    <recommendedName>
        <fullName evidence="3">HNH endonuclease</fullName>
    </recommendedName>
</protein>
<name>A0A519BDI2_9DELT</name>